<name>A0AA88AMZ5_FICCA</name>
<accession>A0AA88AMZ5</accession>
<dbReference type="Proteomes" id="UP001187192">
    <property type="component" value="Unassembled WGS sequence"/>
</dbReference>
<sequence>MSHIKSQIQSNLTIIPNCRCRCRCRLYCQIARNCARLREPPPSPAQLIFQDRCHRLLDSFSKIASGDHDRDRDICQRVHNLVENREKGRVGESPPQ</sequence>
<dbReference type="EMBL" id="BTGU01000015">
    <property type="protein sequence ID" value="GMN43011.1"/>
    <property type="molecule type" value="Genomic_DNA"/>
</dbReference>
<evidence type="ECO:0000313" key="2">
    <source>
        <dbReference type="Proteomes" id="UP001187192"/>
    </source>
</evidence>
<organism evidence="1 2">
    <name type="scientific">Ficus carica</name>
    <name type="common">Common fig</name>
    <dbReference type="NCBI Taxonomy" id="3494"/>
    <lineage>
        <taxon>Eukaryota</taxon>
        <taxon>Viridiplantae</taxon>
        <taxon>Streptophyta</taxon>
        <taxon>Embryophyta</taxon>
        <taxon>Tracheophyta</taxon>
        <taxon>Spermatophyta</taxon>
        <taxon>Magnoliopsida</taxon>
        <taxon>eudicotyledons</taxon>
        <taxon>Gunneridae</taxon>
        <taxon>Pentapetalae</taxon>
        <taxon>rosids</taxon>
        <taxon>fabids</taxon>
        <taxon>Rosales</taxon>
        <taxon>Moraceae</taxon>
        <taxon>Ficeae</taxon>
        <taxon>Ficus</taxon>
    </lineage>
</organism>
<comment type="caution">
    <text evidence="1">The sequence shown here is derived from an EMBL/GenBank/DDBJ whole genome shotgun (WGS) entry which is preliminary data.</text>
</comment>
<reference evidence="1" key="1">
    <citation type="submission" date="2023-07" db="EMBL/GenBank/DDBJ databases">
        <title>draft genome sequence of fig (Ficus carica).</title>
        <authorList>
            <person name="Takahashi T."/>
            <person name="Nishimura K."/>
        </authorList>
    </citation>
    <scope>NUCLEOTIDE SEQUENCE</scope>
</reference>
<evidence type="ECO:0000313" key="1">
    <source>
        <dbReference type="EMBL" id="GMN43011.1"/>
    </source>
</evidence>
<gene>
    <name evidence="1" type="ORF">TIFTF001_012217</name>
</gene>
<protein>
    <submittedName>
        <fullName evidence="1">Uncharacterized protein</fullName>
    </submittedName>
</protein>
<keyword evidence="2" id="KW-1185">Reference proteome</keyword>
<dbReference type="AlphaFoldDB" id="A0AA88AMZ5"/>
<proteinExistence type="predicted"/>